<sequence length="585" mass="65009">MALEGIRFNDSLRTSGFCCIQCKTDISAALCTCWLRSSLSLMKTLWPCSILGLWRDYQNPFDDNFTNSHDYPLDNAFGDNPTNSHDHPLDDVNDLFARGPNVFNYDHFSSADFLTSEVNDLITPGRDGQEDAVNAGSRGSGLSVMPMDDATASWGNAENSSYASSSGMTDLGFAFQGLFDHTVNTLGVDGNLWRDIITVNDPNIGNMDNMFVPLPQFQYGQMAMHASFPLLDAPTDPLEGYPELPTTIDPRPQAPQARRRSLTPEQPSKRGRFSNPRKSPGRSRASPPSYRFASPQVGGPRASTSKRNQDDGSVNQSDPLQTHLPEEFGSRLSAWKAEHGGDGLADILDIVKRDLHDNIMKYFFLTWNKAFYTKLLADGVQVWLGKNPGKDDLTCDTDIYTAQVKKELRGFIIGYEAHLRGGDKSKGMSAKPAYKRRSTKPPAAHYDIIQHPANDEEIEHNRQVVQRLLKDGLLPFAHIVEGDKIDKRAGGERLGNSWKDKVPGYVIPYAASIAFHCLSHYKSGVNVKFDLNHTNHMHVFKTIEASFKLVEDRQATHDLLTRIYEDAVGAGPKIMTSFAVKTDSD</sequence>
<organism evidence="2 3">
    <name type="scientific">Piloderma croceum (strain F 1598)</name>
    <dbReference type="NCBI Taxonomy" id="765440"/>
    <lineage>
        <taxon>Eukaryota</taxon>
        <taxon>Fungi</taxon>
        <taxon>Dikarya</taxon>
        <taxon>Basidiomycota</taxon>
        <taxon>Agaricomycotina</taxon>
        <taxon>Agaricomycetes</taxon>
        <taxon>Agaricomycetidae</taxon>
        <taxon>Atheliales</taxon>
        <taxon>Atheliaceae</taxon>
        <taxon>Piloderma</taxon>
    </lineage>
</organism>
<dbReference type="EMBL" id="KN833101">
    <property type="protein sequence ID" value="KIM72922.1"/>
    <property type="molecule type" value="Genomic_DNA"/>
</dbReference>
<feature type="compositionally biased region" description="Polar residues" evidence="1">
    <location>
        <begin position="302"/>
        <end position="320"/>
    </location>
</feature>
<feature type="region of interest" description="Disordered" evidence="1">
    <location>
        <begin position="236"/>
        <end position="323"/>
    </location>
</feature>
<evidence type="ECO:0000313" key="2">
    <source>
        <dbReference type="EMBL" id="KIM72922.1"/>
    </source>
</evidence>
<accession>A0A0C3B6G8</accession>
<reference evidence="2 3" key="1">
    <citation type="submission" date="2014-04" db="EMBL/GenBank/DDBJ databases">
        <authorList>
            <consortium name="DOE Joint Genome Institute"/>
            <person name="Kuo A."/>
            <person name="Tarkka M."/>
            <person name="Buscot F."/>
            <person name="Kohler A."/>
            <person name="Nagy L.G."/>
            <person name="Floudas D."/>
            <person name="Copeland A."/>
            <person name="Barry K.W."/>
            <person name="Cichocki N."/>
            <person name="Veneault-Fourrey C."/>
            <person name="LaButti K."/>
            <person name="Lindquist E.A."/>
            <person name="Lipzen A."/>
            <person name="Lundell T."/>
            <person name="Morin E."/>
            <person name="Murat C."/>
            <person name="Sun H."/>
            <person name="Tunlid A."/>
            <person name="Henrissat B."/>
            <person name="Grigoriev I.V."/>
            <person name="Hibbett D.S."/>
            <person name="Martin F."/>
            <person name="Nordberg H.P."/>
            <person name="Cantor M.N."/>
            <person name="Hua S.X."/>
        </authorList>
    </citation>
    <scope>NUCLEOTIDE SEQUENCE [LARGE SCALE GENOMIC DNA]</scope>
    <source>
        <strain evidence="2 3">F 1598</strain>
    </source>
</reference>
<proteinExistence type="predicted"/>
<protein>
    <submittedName>
        <fullName evidence="2">Uncharacterized protein</fullName>
    </submittedName>
</protein>
<keyword evidence="3" id="KW-1185">Reference proteome</keyword>
<reference evidence="3" key="2">
    <citation type="submission" date="2015-01" db="EMBL/GenBank/DDBJ databases">
        <title>Evolutionary Origins and Diversification of the Mycorrhizal Mutualists.</title>
        <authorList>
            <consortium name="DOE Joint Genome Institute"/>
            <consortium name="Mycorrhizal Genomics Consortium"/>
            <person name="Kohler A."/>
            <person name="Kuo A."/>
            <person name="Nagy L.G."/>
            <person name="Floudas D."/>
            <person name="Copeland A."/>
            <person name="Barry K.W."/>
            <person name="Cichocki N."/>
            <person name="Veneault-Fourrey C."/>
            <person name="LaButti K."/>
            <person name="Lindquist E.A."/>
            <person name="Lipzen A."/>
            <person name="Lundell T."/>
            <person name="Morin E."/>
            <person name="Murat C."/>
            <person name="Riley R."/>
            <person name="Ohm R."/>
            <person name="Sun H."/>
            <person name="Tunlid A."/>
            <person name="Henrissat B."/>
            <person name="Grigoriev I.V."/>
            <person name="Hibbett D.S."/>
            <person name="Martin F."/>
        </authorList>
    </citation>
    <scope>NUCLEOTIDE SEQUENCE [LARGE SCALE GENOMIC DNA]</scope>
    <source>
        <strain evidence="3">F 1598</strain>
    </source>
</reference>
<evidence type="ECO:0000256" key="1">
    <source>
        <dbReference type="SAM" id="MobiDB-lite"/>
    </source>
</evidence>
<dbReference type="AlphaFoldDB" id="A0A0C3B6G8"/>
<dbReference type="InParanoid" id="A0A0C3B6G8"/>
<name>A0A0C3B6G8_PILCF</name>
<evidence type="ECO:0000313" key="3">
    <source>
        <dbReference type="Proteomes" id="UP000054166"/>
    </source>
</evidence>
<dbReference type="Proteomes" id="UP000054166">
    <property type="component" value="Unassembled WGS sequence"/>
</dbReference>
<dbReference type="HOGENOM" id="CLU_466231_0_0_1"/>
<gene>
    <name evidence="2" type="ORF">PILCRDRAFT_93269</name>
</gene>